<evidence type="ECO:0000313" key="3">
    <source>
        <dbReference type="EMBL" id="CAF1192446.1"/>
    </source>
</evidence>
<evidence type="ECO:0000313" key="8">
    <source>
        <dbReference type="EMBL" id="CAF3695903.1"/>
    </source>
</evidence>
<evidence type="ECO:0000256" key="1">
    <source>
        <dbReference type="SAM" id="SignalP"/>
    </source>
</evidence>
<evidence type="ECO:0000313" key="2">
    <source>
        <dbReference type="EMBL" id="CAF1124007.1"/>
    </source>
</evidence>
<dbReference type="Proteomes" id="UP000663874">
    <property type="component" value="Unassembled WGS sequence"/>
</dbReference>
<evidence type="ECO:0000313" key="6">
    <source>
        <dbReference type="EMBL" id="CAF1462788.1"/>
    </source>
</evidence>
<dbReference type="Proteomes" id="UP000663870">
    <property type="component" value="Unassembled WGS sequence"/>
</dbReference>
<dbReference type="OrthoDB" id="10014743at2759"/>
<evidence type="ECO:0000313" key="12">
    <source>
        <dbReference type="Proteomes" id="UP000663870"/>
    </source>
</evidence>
<dbReference type="EMBL" id="CAJOBD010002713">
    <property type="protein sequence ID" value="CAF3902454.1"/>
    <property type="molecule type" value="Genomic_DNA"/>
</dbReference>
<feature type="chain" id="PRO_5035618045" evidence="1">
    <location>
        <begin position="24"/>
        <end position="107"/>
    </location>
</feature>
<sequence length="107" mass="12877">MSKYFLLSFGLISFLFLASFISCSPIFHRNDISNYFNDQYSDMIDIDEENIEGILSPKFLSFNRYQRSPLYYPRTNRNAWFRVSTYQHFKPSKLEEQHNGDHVMRWG</sequence>
<dbReference type="Proteomes" id="UP000663864">
    <property type="component" value="Unassembled WGS sequence"/>
</dbReference>
<dbReference type="EMBL" id="CAJOBE010000888">
    <property type="protein sequence ID" value="CAF3695903.1"/>
    <property type="molecule type" value="Genomic_DNA"/>
</dbReference>
<evidence type="ECO:0000313" key="4">
    <source>
        <dbReference type="EMBL" id="CAF1281903.1"/>
    </source>
</evidence>
<dbReference type="Proteomes" id="UP000663882">
    <property type="component" value="Unassembled WGS sequence"/>
</dbReference>
<evidence type="ECO:0000313" key="11">
    <source>
        <dbReference type="Proteomes" id="UP000663823"/>
    </source>
</evidence>
<dbReference type="EMBL" id="CAJNOU010002196">
    <property type="protein sequence ID" value="CAF1299419.1"/>
    <property type="molecule type" value="Genomic_DNA"/>
</dbReference>
<dbReference type="Proteomes" id="UP000663823">
    <property type="component" value="Unassembled WGS sequence"/>
</dbReference>
<proteinExistence type="predicted"/>
<evidence type="ECO:0000313" key="9">
    <source>
        <dbReference type="EMBL" id="CAF3748880.1"/>
    </source>
</evidence>
<dbReference type="EMBL" id="CAJNOH010000789">
    <property type="protein sequence ID" value="CAF1124007.1"/>
    <property type="molecule type" value="Genomic_DNA"/>
</dbReference>
<keyword evidence="12" id="KW-1185">Reference proteome</keyword>
<evidence type="ECO:0000313" key="5">
    <source>
        <dbReference type="EMBL" id="CAF1299419.1"/>
    </source>
</evidence>
<evidence type="ECO:0000313" key="10">
    <source>
        <dbReference type="EMBL" id="CAF3902454.1"/>
    </source>
</evidence>
<accession>A0A818YDY3</accession>
<reference evidence="9" key="1">
    <citation type="submission" date="2021-02" db="EMBL/GenBank/DDBJ databases">
        <authorList>
            <person name="Nowell W R."/>
        </authorList>
    </citation>
    <scope>NUCLEOTIDE SEQUENCE</scope>
</reference>
<dbReference type="Proteomes" id="UP000663854">
    <property type="component" value="Unassembled WGS sequence"/>
</dbReference>
<keyword evidence="1" id="KW-0732">Signal</keyword>
<dbReference type="Proteomes" id="UP000663889">
    <property type="component" value="Unassembled WGS sequence"/>
</dbReference>
<feature type="signal peptide" evidence="1">
    <location>
        <begin position="1"/>
        <end position="23"/>
    </location>
</feature>
<organism evidence="9 11">
    <name type="scientific">Rotaria sordida</name>
    <dbReference type="NCBI Taxonomy" id="392033"/>
    <lineage>
        <taxon>Eukaryota</taxon>
        <taxon>Metazoa</taxon>
        <taxon>Spiralia</taxon>
        <taxon>Gnathifera</taxon>
        <taxon>Rotifera</taxon>
        <taxon>Eurotatoria</taxon>
        <taxon>Bdelloidea</taxon>
        <taxon>Philodinida</taxon>
        <taxon>Philodinidae</taxon>
        <taxon>Rotaria</taxon>
    </lineage>
</organism>
<dbReference type="EMBL" id="CAJOAX010001829">
    <property type="protein sequence ID" value="CAF3748880.1"/>
    <property type="molecule type" value="Genomic_DNA"/>
</dbReference>
<dbReference type="EMBL" id="CAJNOL010002108">
    <property type="protein sequence ID" value="CAF1462788.1"/>
    <property type="molecule type" value="Genomic_DNA"/>
</dbReference>
<dbReference type="AlphaFoldDB" id="A0A818YDY3"/>
<evidence type="ECO:0000313" key="7">
    <source>
        <dbReference type="EMBL" id="CAF1472818.1"/>
    </source>
</evidence>
<dbReference type="Proteomes" id="UP000663836">
    <property type="component" value="Unassembled WGS sequence"/>
</dbReference>
<dbReference type="EMBL" id="CAJNOO010001734">
    <property type="protein sequence ID" value="CAF1192446.1"/>
    <property type="molecule type" value="Genomic_DNA"/>
</dbReference>
<name>A0A818YDY3_9BILA</name>
<protein>
    <submittedName>
        <fullName evidence="9">Uncharacterized protein</fullName>
    </submittedName>
</protein>
<dbReference type="EMBL" id="CAJNOT010002079">
    <property type="protein sequence ID" value="CAF1281903.1"/>
    <property type="molecule type" value="Genomic_DNA"/>
</dbReference>
<comment type="caution">
    <text evidence="9">The sequence shown here is derived from an EMBL/GenBank/DDBJ whole genome shotgun (WGS) entry which is preliminary data.</text>
</comment>
<gene>
    <name evidence="8" type="ORF">FNK824_LOCUS8830</name>
    <name evidence="10" type="ORF">JBS370_LOCUS20952</name>
    <name evidence="6" type="ORF">JXQ802_LOCUS38267</name>
    <name evidence="7" type="ORF">JXQ802_LOCUS38840</name>
    <name evidence="9" type="ORF">OTI717_LOCUS15463</name>
    <name evidence="2" type="ORF">PYM288_LOCUS20851</name>
    <name evidence="3" type="ORF">RFH988_LOCUS24133</name>
    <name evidence="5" type="ORF">SEV965_LOCUS26203</name>
    <name evidence="4" type="ORF">ZHD862_LOCUS26977</name>
</gene>
<dbReference type="EMBL" id="CAJNOL010002186">
    <property type="protein sequence ID" value="CAF1472818.1"/>
    <property type="molecule type" value="Genomic_DNA"/>
</dbReference>
<dbReference type="PROSITE" id="PS51257">
    <property type="entry name" value="PROKAR_LIPOPROTEIN"/>
    <property type="match status" value="1"/>
</dbReference>